<dbReference type="GO" id="GO:0044780">
    <property type="term" value="P:bacterial-type flagellum assembly"/>
    <property type="evidence" value="ECO:0007669"/>
    <property type="project" value="InterPro"/>
</dbReference>
<dbReference type="PANTHER" id="PTHR34040:SF2">
    <property type="entry name" value="FLAGELLAR BIOSYNTHETIC PROTEIN FLIQ"/>
    <property type="match status" value="1"/>
</dbReference>
<keyword evidence="8 9" id="KW-0975">Bacterial flagellum</keyword>
<evidence type="ECO:0000256" key="2">
    <source>
        <dbReference type="ARBA" id="ARBA00006156"/>
    </source>
</evidence>
<keyword evidence="6 9" id="KW-1133">Transmembrane helix</keyword>
<keyword evidence="7 9" id="KW-0472">Membrane</keyword>
<name>A0A1M7YB47_9FIRM</name>
<feature type="transmembrane region" description="Helical" evidence="9">
    <location>
        <begin position="50"/>
        <end position="70"/>
    </location>
</feature>
<gene>
    <name evidence="9" type="primary">fliQ</name>
    <name evidence="10" type="ORF">SAMN02745217_02472</name>
</gene>
<keyword evidence="10" id="KW-0969">Cilium</keyword>
<evidence type="ECO:0000313" key="10">
    <source>
        <dbReference type="EMBL" id="SHO49847.1"/>
    </source>
</evidence>
<evidence type="ECO:0000256" key="4">
    <source>
        <dbReference type="ARBA" id="ARBA00022475"/>
    </source>
</evidence>
<proteinExistence type="inferred from homology"/>
<dbReference type="GO" id="GO:0005886">
    <property type="term" value="C:plasma membrane"/>
    <property type="evidence" value="ECO:0007669"/>
    <property type="project" value="UniProtKB-SubCell"/>
</dbReference>
<keyword evidence="10" id="KW-0282">Flagellum</keyword>
<dbReference type="PANTHER" id="PTHR34040">
    <property type="entry name" value="FLAGELLAR BIOSYNTHETIC PROTEIN FLIQ"/>
    <property type="match status" value="1"/>
</dbReference>
<keyword evidence="4 9" id="KW-1003">Cell membrane</keyword>
<dbReference type="Proteomes" id="UP000184612">
    <property type="component" value="Unassembled WGS sequence"/>
</dbReference>
<dbReference type="RefSeq" id="WP_073589168.1">
    <property type="nucleotide sequence ID" value="NZ_FRFD01000007.1"/>
</dbReference>
<evidence type="ECO:0000256" key="9">
    <source>
        <dbReference type="RuleBase" id="RU364090"/>
    </source>
</evidence>
<dbReference type="STRING" id="1121345.SAMN02745217_02472"/>
<evidence type="ECO:0000256" key="7">
    <source>
        <dbReference type="ARBA" id="ARBA00023136"/>
    </source>
</evidence>
<feature type="transmembrane region" description="Helical" evidence="9">
    <location>
        <begin position="13"/>
        <end position="38"/>
    </location>
</feature>
<evidence type="ECO:0000256" key="1">
    <source>
        <dbReference type="ARBA" id="ARBA00004651"/>
    </source>
</evidence>
<keyword evidence="11" id="KW-1185">Reference proteome</keyword>
<evidence type="ECO:0000313" key="11">
    <source>
        <dbReference type="Proteomes" id="UP000184612"/>
    </source>
</evidence>
<comment type="subcellular location">
    <subcellularLocation>
        <location evidence="1 9">Cell membrane</location>
        <topology evidence="1">Multi-pass membrane protein</topology>
    </subcellularLocation>
    <subcellularLocation>
        <location evidence="9">Bacterial flagellum basal body</location>
    </subcellularLocation>
</comment>
<accession>A0A1M7YB47</accession>
<comment type="similarity">
    <text evidence="2 9">Belongs to the FliQ/MopD/SpaQ family.</text>
</comment>
<dbReference type="InterPro" id="IPR006305">
    <property type="entry name" value="FliQ"/>
</dbReference>
<evidence type="ECO:0000256" key="8">
    <source>
        <dbReference type="ARBA" id="ARBA00023143"/>
    </source>
</evidence>
<dbReference type="GO" id="GO:0009425">
    <property type="term" value="C:bacterial-type flagellum basal body"/>
    <property type="evidence" value="ECO:0007669"/>
    <property type="project" value="UniProtKB-SubCell"/>
</dbReference>
<dbReference type="EMBL" id="FRFD01000007">
    <property type="protein sequence ID" value="SHO49847.1"/>
    <property type="molecule type" value="Genomic_DNA"/>
</dbReference>
<evidence type="ECO:0000256" key="5">
    <source>
        <dbReference type="ARBA" id="ARBA00022692"/>
    </source>
</evidence>
<sequence length="91" mass="10431">MNEDVVIDIIREALWIIIKVSAPMLLVSLIVGLIISILQTITSIQEQTLTFVPKFIAIFLIIMLFGGWIMSETRDFFVELINNLPYYIKSV</sequence>
<protein>
    <recommendedName>
        <fullName evidence="3 9">Flagellar biosynthetic protein FliQ</fullName>
    </recommendedName>
</protein>
<dbReference type="GO" id="GO:0009306">
    <property type="term" value="P:protein secretion"/>
    <property type="evidence" value="ECO:0007669"/>
    <property type="project" value="InterPro"/>
</dbReference>
<evidence type="ECO:0000256" key="6">
    <source>
        <dbReference type="ARBA" id="ARBA00022989"/>
    </source>
</evidence>
<reference evidence="10 11" key="1">
    <citation type="submission" date="2016-12" db="EMBL/GenBank/DDBJ databases">
        <authorList>
            <person name="Song W.-J."/>
            <person name="Kurnit D.M."/>
        </authorList>
    </citation>
    <scope>NUCLEOTIDE SEQUENCE [LARGE SCALE GENOMIC DNA]</scope>
    <source>
        <strain evidence="10 11">DSM 12503</strain>
    </source>
</reference>
<dbReference type="OrthoDB" id="9806440at2"/>
<dbReference type="NCBIfam" id="TIGR01402">
    <property type="entry name" value="fliQ"/>
    <property type="match status" value="1"/>
</dbReference>
<dbReference type="AlphaFoldDB" id="A0A1M7YB47"/>
<evidence type="ECO:0000256" key="3">
    <source>
        <dbReference type="ARBA" id="ARBA00021718"/>
    </source>
</evidence>
<dbReference type="Pfam" id="PF01313">
    <property type="entry name" value="Bac_export_3"/>
    <property type="match status" value="1"/>
</dbReference>
<organism evidence="10 11">
    <name type="scientific">Anaerocolumna xylanovorans DSM 12503</name>
    <dbReference type="NCBI Taxonomy" id="1121345"/>
    <lineage>
        <taxon>Bacteria</taxon>
        <taxon>Bacillati</taxon>
        <taxon>Bacillota</taxon>
        <taxon>Clostridia</taxon>
        <taxon>Lachnospirales</taxon>
        <taxon>Lachnospiraceae</taxon>
        <taxon>Anaerocolumna</taxon>
    </lineage>
</organism>
<dbReference type="InterPro" id="IPR002191">
    <property type="entry name" value="Bac_export_3"/>
</dbReference>
<keyword evidence="10" id="KW-0966">Cell projection</keyword>
<keyword evidence="5 9" id="KW-0812">Transmembrane</keyword>
<comment type="function">
    <text evidence="9">Role in flagellar biosynthesis.</text>
</comment>
<dbReference type="PIRSF" id="PIRSF004669">
    <property type="entry name" value="FliQ"/>
    <property type="match status" value="1"/>
</dbReference>
<dbReference type="PRINTS" id="PR00952">
    <property type="entry name" value="TYPE3IMQPROT"/>
</dbReference>